<feature type="transmembrane region" description="Helical" evidence="7">
    <location>
        <begin position="249"/>
        <end position="267"/>
    </location>
</feature>
<dbReference type="GO" id="GO:0005886">
    <property type="term" value="C:plasma membrane"/>
    <property type="evidence" value="ECO:0007669"/>
    <property type="project" value="UniProtKB-SubCell"/>
</dbReference>
<dbReference type="CDD" id="cd06173">
    <property type="entry name" value="MFS_MefA_like"/>
    <property type="match status" value="1"/>
</dbReference>
<dbReference type="InterPro" id="IPR011701">
    <property type="entry name" value="MFS"/>
</dbReference>
<keyword evidence="4 7" id="KW-0812">Transmembrane</keyword>
<keyword evidence="3" id="KW-1003">Cell membrane</keyword>
<feature type="transmembrane region" description="Helical" evidence="7">
    <location>
        <begin position="171"/>
        <end position="189"/>
    </location>
</feature>
<name>A0A366LNC5_9ACTN</name>
<dbReference type="OrthoDB" id="2472181at2"/>
<feature type="transmembrane region" description="Helical" evidence="7">
    <location>
        <begin position="279"/>
        <end position="302"/>
    </location>
</feature>
<evidence type="ECO:0000256" key="1">
    <source>
        <dbReference type="ARBA" id="ARBA00004651"/>
    </source>
</evidence>
<evidence type="ECO:0000256" key="2">
    <source>
        <dbReference type="ARBA" id="ARBA00022448"/>
    </source>
</evidence>
<evidence type="ECO:0000313" key="10">
    <source>
        <dbReference type="Proteomes" id="UP000253303"/>
    </source>
</evidence>
<feature type="transmembrane region" description="Helical" evidence="7">
    <location>
        <begin position="389"/>
        <end position="407"/>
    </location>
</feature>
<evidence type="ECO:0000256" key="4">
    <source>
        <dbReference type="ARBA" id="ARBA00022692"/>
    </source>
</evidence>
<protein>
    <recommendedName>
        <fullName evidence="8">Major facilitator superfamily (MFS) profile domain-containing protein</fullName>
    </recommendedName>
</protein>
<feature type="transmembrane region" description="Helical" evidence="7">
    <location>
        <begin position="95"/>
        <end position="116"/>
    </location>
</feature>
<dbReference type="GO" id="GO:0022857">
    <property type="term" value="F:transmembrane transporter activity"/>
    <property type="evidence" value="ECO:0007669"/>
    <property type="project" value="InterPro"/>
</dbReference>
<comment type="caution">
    <text evidence="9">The sequence shown here is derived from an EMBL/GenBank/DDBJ whole genome shotgun (WGS) entry which is preliminary data.</text>
</comment>
<feature type="transmembrane region" description="Helical" evidence="7">
    <location>
        <begin position="216"/>
        <end position="243"/>
    </location>
</feature>
<keyword evidence="5 7" id="KW-1133">Transmembrane helix</keyword>
<comment type="subcellular location">
    <subcellularLocation>
        <location evidence="1">Cell membrane</location>
        <topology evidence="1">Multi-pass membrane protein</topology>
    </subcellularLocation>
</comment>
<organism evidence="9 10">
    <name type="scientific">Spongiactinospora rosea</name>
    <dbReference type="NCBI Taxonomy" id="2248750"/>
    <lineage>
        <taxon>Bacteria</taxon>
        <taxon>Bacillati</taxon>
        <taxon>Actinomycetota</taxon>
        <taxon>Actinomycetes</taxon>
        <taxon>Streptosporangiales</taxon>
        <taxon>Streptosporangiaceae</taxon>
        <taxon>Spongiactinospora</taxon>
    </lineage>
</organism>
<feature type="transmembrane region" description="Helical" evidence="7">
    <location>
        <begin position="37"/>
        <end position="57"/>
    </location>
</feature>
<sequence length="440" mass="46247">MGRFMLVAVGQLASILGAALTEFAVPIWIYLTTGSLVSYALFSVIALVPGLLAAPLAGAVADRFDRRRVMLAANVAAGGVQLCLGSLLWTGNLQIWHIYPLLAILSVALAFQRLAYQSAIPQLVPKRYLGHANGIVQTATGTAQLIVPLVAVALMAVIGLEGILILDVTGYTLAIAVLLATKFPATMAARRRETVMAEMIGGFRYSWGHRGFRGMLAFFAVFNVLVSPLFLLISPLVLAFATLQDVGKVSFAGGLGALLGGLTVAIWGGPRRMRMRGMLLSGLALAAFCLATGFVDSLVVIGVGAFGMSYWLAVLNGVYATLIQVKVPQRFHGRVFAINQMIAWSTLPIGFGLVAPYGTALFEPLLAPGGPLAGTVGAVIGTGAGRGIGLMYLLFGLAIALLVLIALRVRALSRFDTHVPDALPDDLVGLAALEGRTPRP</sequence>
<evidence type="ECO:0000313" key="9">
    <source>
        <dbReference type="EMBL" id="RBQ14804.1"/>
    </source>
</evidence>
<dbReference type="SUPFAM" id="SSF103473">
    <property type="entry name" value="MFS general substrate transporter"/>
    <property type="match status" value="1"/>
</dbReference>
<proteinExistence type="predicted"/>
<dbReference type="PANTHER" id="PTHR43266:SF2">
    <property type="entry name" value="MAJOR FACILITATOR SUPERFAMILY (MFS) PROFILE DOMAIN-CONTAINING PROTEIN"/>
    <property type="match status" value="1"/>
</dbReference>
<dbReference type="AlphaFoldDB" id="A0A366LNC5"/>
<dbReference type="PROSITE" id="PS50850">
    <property type="entry name" value="MFS"/>
    <property type="match status" value="1"/>
</dbReference>
<gene>
    <name evidence="9" type="ORF">DP939_38915</name>
</gene>
<dbReference type="InterPro" id="IPR036259">
    <property type="entry name" value="MFS_trans_sf"/>
</dbReference>
<evidence type="ECO:0000256" key="3">
    <source>
        <dbReference type="ARBA" id="ARBA00022475"/>
    </source>
</evidence>
<evidence type="ECO:0000259" key="8">
    <source>
        <dbReference type="PROSITE" id="PS50850"/>
    </source>
</evidence>
<dbReference type="InterPro" id="IPR020846">
    <property type="entry name" value="MFS_dom"/>
</dbReference>
<dbReference type="Proteomes" id="UP000253303">
    <property type="component" value="Unassembled WGS sequence"/>
</dbReference>
<evidence type="ECO:0000256" key="6">
    <source>
        <dbReference type="ARBA" id="ARBA00023136"/>
    </source>
</evidence>
<keyword evidence="10" id="KW-1185">Reference proteome</keyword>
<keyword evidence="2" id="KW-0813">Transport</keyword>
<accession>A0A366LNC5</accession>
<evidence type="ECO:0000256" key="7">
    <source>
        <dbReference type="SAM" id="Phobius"/>
    </source>
</evidence>
<reference evidence="9 10" key="1">
    <citation type="submission" date="2018-06" db="EMBL/GenBank/DDBJ databases">
        <title>Sphaerisporangium craniellae sp. nov., isolated from a marine sponge in the South China Sea.</title>
        <authorList>
            <person name="Li L."/>
        </authorList>
    </citation>
    <scope>NUCLEOTIDE SEQUENCE [LARGE SCALE GENOMIC DNA]</scope>
    <source>
        <strain evidence="9 10">LHW63015</strain>
    </source>
</reference>
<dbReference type="Gene3D" id="1.20.1250.20">
    <property type="entry name" value="MFS general substrate transporter like domains"/>
    <property type="match status" value="1"/>
</dbReference>
<dbReference type="PANTHER" id="PTHR43266">
    <property type="entry name" value="MACROLIDE-EFFLUX PROTEIN"/>
    <property type="match status" value="1"/>
</dbReference>
<feature type="transmembrane region" description="Helical" evidence="7">
    <location>
        <begin position="145"/>
        <end position="165"/>
    </location>
</feature>
<feature type="domain" description="Major facilitator superfamily (MFS) profile" evidence="8">
    <location>
        <begin position="1"/>
        <end position="192"/>
    </location>
</feature>
<feature type="transmembrane region" description="Helical" evidence="7">
    <location>
        <begin position="308"/>
        <end position="325"/>
    </location>
</feature>
<keyword evidence="6 7" id="KW-0472">Membrane</keyword>
<feature type="transmembrane region" description="Helical" evidence="7">
    <location>
        <begin position="69"/>
        <end position="89"/>
    </location>
</feature>
<evidence type="ECO:0000256" key="5">
    <source>
        <dbReference type="ARBA" id="ARBA00022989"/>
    </source>
</evidence>
<dbReference type="EMBL" id="QMEY01000029">
    <property type="protein sequence ID" value="RBQ14804.1"/>
    <property type="molecule type" value="Genomic_DNA"/>
</dbReference>
<feature type="transmembrane region" description="Helical" evidence="7">
    <location>
        <begin position="337"/>
        <end position="358"/>
    </location>
</feature>
<dbReference type="Pfam" id="PF07690">
    <property type="entry name" value="MFS_1"/>
    <property type="match status" value="1"/>
</dbReference>